<gene>
    <name evidence="1" type="ORF">GLOINDRAFT_91919</name>
</gene>
<name>U9ULU0_RHIID</name>
<protein>
    <submittedName>
        <fullName evidence="1">Uncharacterized protein</fullName>
    </submittedName>
</protein>
<dbReference type="HOGENOM" id="CLU_2147146_0_0_1"/>
<reference evidence="1" key="1">
    <citation type="submission" date="2013-07" db="EMBL/GenBank/DDBJ databases">
        <title>The genome of an arbuscular mycorrhizal fungus provides insights into the evolution of the oldest plant symbiosis.</title>
        <authorList>
            <consortium name="DOE Joint Genome Institute"/>
            <person name="Tisserant E."/>
            <person name="Malbreil M."/>
            <person name="Kuo A."/>
            <person name="Kohler A."/>
            <person name="Symeonidi A."/>
            <person name="Balestrini R."/>
            <person name="Charron P."/>
            <person name="Duensing N."/>
            <person name="Frei-dit-Frey N."/>
            <person name="Gianinazzi-Pearson V."/>
            <person name="Gilbert B."/>
            <person name="Handa Y."/>
            <person name="Hijri M."/>
            <person name="Kaul R."/>
            <person name="Kawaguchi M."/>
            <person name="Krajinski F."/>
            <person name="Lammers P."/>
            <person name="Lapierre D."/>
            <person name="Masclaux F.G."/>
            <person name="Murat C."/>
            <person name="Morin E."/>
            <person name="Ndikumana S."/>
            <person name="Pagni M."/>
            <person name="Petitpierre D."/>
            <person name="Requena N."/>
            <person name="Rosikiewicz P."/>
            <person name="Riley R."/>
            <person name="Saito K."/>
            <person name="San Clemente H."/>
            <person name="Shapiro H."/>
            <person name="van Tuinen D."/>
            <person name="Becard G."/>
            <person name="Bonfante P."/>
            <person name="Paszkowski U."/>
            <person name="Shachar-Hill Y."/>
            <person name="Young J.P."/>
            <person name="Sanders I.R."/>
            <person name="Henrissat B."/>
            <person name="Rensing S.A."/>
            <person name="Grigoriev I.V."/>
            <person name="Corradi N."/>
            <person name="Roux C."/>
            <person name="Martin F."/>
        </authorList>
    </citation>
    <scope>NUCLEOTIDE SEQUENCE</scope>
    <source>
        <strain evidence="1">DAOM 197198</strain>
    </source>
</reference>
<sequence length="112" mass="12856">MARAVFKDQLSYNDITINLPILKLLAPSKQSRAKKTPSPQNLFKKNDIKFLPKRDRKDNPKYSSINYQIGIFSPLVDSLPCCFEINDLGLCRHISNIIIDDDVNTKYIESIK</sequence>
<organism evidence="1">
    <name type="scientific">Rhizophagus irregularis (strain DAOM 181602 / DAOM 197198 / MUCL 43194)</name>
    <name type="common">Arbuscular mycorrhizal fungus</name>
    <name type="synonym">Glomus intraradices</name>
    <dbReference type="NCBI Taxonomy" id="747089"/>
    <lineage>
        <taxon>Eukaryota</taxon>
        <taxon>Fungi</taxon>
        <taxon>Fungi incertae sedis</taxon>
        <taxon>Mucoromycota</taxon>
        <taxon>Glomeromycotina</taxon>
        <taxon>Glomeromycetes</taxon>
        <taxon>Glomerales</taxon>
        <taxon>Glomeraceae</taxon>
        <taxon>Rhizophagus</taxon>
    </lineage>
</organism>
<evidence type="ECO:0000313" key="1">
    <source>
        <dbReference type="EMBL" id="ESA21394.1"/>
    </source>
</evidence>
<dbReference type="EMBL" id="KI276476">
    <property type="protein sequence ID" value="ESA21394.1"/>
    <property type="molecule type" value="Genomic_DNA"/>
</dbReference>
<accession>U9ULU0</accession>
<proteinExistence type="predicted"/>
<dbReference type="AlphaFoldDB" id="U9ULU0"/>